<feature type="transmembrane region" description="Helical" evidence="9">
    <location>
        <begin position="230"/>
        <end position="253"/>
    </location>
</feature>
<evidence type="ECO:0000256" key="8">
    <source>
        <dbReference type="ARBA" id="ARBA00023180"/>
    </source>
</evidence>
<dbReference type="InterPro" id="IPR011042">
    <property type="entry name" value="6-blade_b-propeller_TolB-like"/>
</dbReference>
<evidence type="ECO:0000256" key="3">
    <source>
        <dbReference type="ARBA" id="ARBA00022475"/>
    </source>
</evidence>
<keyword evidence="12" id="KW-1185">Reference proteome</keyword>
<keyword evidence="5 9" id="KW-0812">Transmembrane</keyword>
<name>A0ABT0E5B5_9GAMM</name>
<feature type="transmembrane region" description="Helical" evidence="9">
    <location>
        <begin position="98"/>
        <end position="127"/>
    </location>
</feature>
<evidence type="ECO:0000256" key="4">
    <source>
        <dbReference type="ARBA" id="ARBA00022553"/>
    </source>
</evidence>
<accession>A0ABT0E5B5</accession>
<evidence type="ECO:0000256" key="2">
    <source>
        <dbReference type="ARBA" id="ARBA00009191"/>
    </source>
</evidence>
<dbReference type="Pfam" id="PF02653">
    <property type="entry name" value="BPD_transp_2"/>
    <property type="match status" value="1"/>
</dbReference>
<evidence type="ECO:0000313" key="12">
    <source>
        <dbReference type="Proteomes" id="UP001165524"/>
    </source>
</evidence>
<organism evidence="11 12">
    <name type="scientific">Alcanivorax quisquiliarum</name>
    <dbReference type="NCBI Taxonomy" id="2933565"/>
    <lineage>
        <taxon>Bacteria</taxon>
        <taxon>Pseudomonadati</taxon>
        <taxon>Pseudomonadota</taxon>
        <taxon>Gammaproteobacteria</taxon>
        <taxon>Oceanospirillales</taxon>
        <taxon>Alcanivoracaceae</taxon>
        <taxon>Alcanivorax</taxon>
    </lineage>
</organism>
<evidence type="ECO:0000256" key="5">
    <source>
        <dbReference type="ARBA" id="ARBA00022692"/>
    </source>
</evidence>
<dbReference type="SUPFAM" id="SSF63829">
    <property type="entry name" value="Calcium-dependent phosphotriesterase"/>
    <property type="match status" value="1"/>
</dbReference>
<dbReference type="EMBL" id="JALKII010000002">
    <property type="protein sequence ID" value="MCK0537016.1"/>
    <property type="molecule type" value="Genomic_DNA"/>
</dbReference>
<dbReference type="Proteomes" id="UP001165524">
    <property type="component" value="Unassembled WGS sequence"/>
</dbReference>
<protein>
    <submittedName>
        <fullName evidence="11">SMP-30/gluconolactonase/LRE family protein</fullName>
    </submittedName>
</protein>
<evidence type="ECO:0000313" key="11">
    <source>
        <dbReference type="EMBL" id="MCK0537016.1"/>
    </source>
</evidence>
<keyword evidence="6 9" id="KW-1133">Transmembrane helix</keyword>
<feature type="transmembrane region" description="Helical" evidence="9">
    <location>
        <begin position="139"/>
        <end position="163"/>
    </location>
</feature>
<feature type="transmembrane region" description="Helical" evidence="9">
    <location>
        <begin position="317"/>
        <end position="335"/>
    </location>
</feature>
<feature type="transmembrane region" description="Helical" evidence="9">
    <location>
        <begin position="65"/>
        <end position="86"/>
    </location>
</feature>
<dbReference type="PANTHER" id="PTHR10426:SF88">
    <property type="entry name" value="ADIPOCYTE PLASMA MEMBRANE-ASSOCIATED PROTEIN HEMOMUCIN-RELATED"/>
    <property type="match status" value="1"/>
</dbReference>
<dbReference type="InterPro" id="IPR018119">
    <property type="entry name" value="Strictosidine_synth_cons-reg"/>
</dbReference>
<feature type="transmembrane region" description="Helical" evidence="9">
    <location>
        <begin position="32"/>
        <end position="53"/>
    </location>
</feature>
<feature type="domain" description="Strictosidine synthase conserved region" evidence="10">
    <location>
        <begin position="482"/>
        <end position="568"/>
    </location>
</feature>
<comment type="subcellular location">
    <subcellularLocation>
        <location evidence="1">Cell inner membrane</location>
        <topology evidence="1">Multi-pass membrane protein</topology>
    </subcellularLocation>
</comment>
<reference evidence="11" key="1">
    <citation type="submission" date="2022-04" db="EMBL/GenBank/DDBJ databases">
        <title>Alcanivorax sp. CY1518 draft genome sequence.</title>
        <authorList>
            <person name="Zhao G."/>
            <person name="An M."/>
        </authorList>
    </citation>
    <scope>NUCLEOTIDE SEQUENCE</scope>
    <source>
        <strain evidence="11">CY1518</strain>
    </source>
</reference>
<dbReference type="Pfam" id="PF03088">
    <property type="entry name" value="Str_synth"/>
    <property type="match status" value="1"/>
</dbReference>
<comment type="similarity">
    <text evidence="2">Belongs to the strictosidine synthase family.</text>
</comment>
<dbReference type="Pfam" id="PF20067">
    <property type="entry name" value="SSL_N"/>
    <property type="match status" value="1"/>
</dbReference>
<dbReference type="RefSeq" id="WP_246949068.1">
    <property type="nucleotide sequence ID" value="NZ_JALKII010000002.1"/>
</dbReference>
<keyword evidence="3" id="KW-1003">Cell membrane</keyword>
<dbReference type="PANTHER" id="PTHR10426">
    <property type="entry name" value="STRICTOSIDINE SYNTHASE-RELATED"/>
    <property type="match status" value="1"/>
</dbReference>
<evidence type="ECO:0000256" key="1">
    <source>
        <dbReference type="ARBA" id="ARBA00004429"/>
    </source>
</evidence>
<dbReference type="Gene3D" id="2.120.10.30">
    <property type="entry name" value="TolB, C-terminal domain"/>
    <property type="match status" value="1"/>
</dbReference>
<keyword evidence="7 9" id="KW-0472">Membrane</keyword>
<feature type="transmembrane region" description="Helical" evidence="9">
    <location>
        <begin position="183"/>
        <end position="204"/>
    </location>
</feature>
<feature type="transmembrane region" description="Helical" evidence="9">
    <location>
        <begin position="292"/>
        <end position="311"/>
    </location>
</feature>
<proteinExistence type="inferred from homology"/>
<evidence type="ECO:0000256" key="6">
    <source>
        <dbReference type="ARBA" id="ARBA00022989"/>
    </source>
</evidence>
<gene>
    <name evidence="11" type="ORF">MU846_04770</name>
</gene>
<keyword evidence="8" id="KW-0325">Glycoprotein</keyword>
<evidence type="ECO:0000256" key="7">
    <source>
        <dbReference type="ARBA" id="ARBA00023136"/>
    </source>
</evidence>
<keyword evidence="4" id="KW-0597">Phosphoprotein</keyword>
<sequence>MSVQETLTRWRNKYIPDHVVGEILSKNWIDNMVPFLALVVTIVVFGQVIPDFYSLSSMSDTTRQLGEFMFIVMAMMIVMVGGGIDLSVGSNYALGNFVALYLMNLVGLPVGVAMPLVVVACALVGLLNGILIGYLGLRAFITTLVTLIIVRALVDMLLLQYAVDISMAMPESMIWEYIGIGSPMGIPFSFLLAVALVIVVHLFLSRTRPGWHIMAIGGSRKSAYNVGIPVRRMVCISYVISGALCGVAGALFAARLNSAGSDTGIGLEIMALTAAVVGGNSLGGGRGSATKALMGAVIVLLITNGLVRLGFQSGAAPLALGIILLAAIAIDVRWLKNRYKLLAKVYVSPAYLALPPCPATDPGADSPYAQNDKLRDVRLIGLGEVEGPEDVIFDRDGHLYTGTRFGDIVRFRAPDYDTPEIFAHTGGHPLGLAFDREGNLLVCVAGMGLYLITPDAEIRKMTDETNRTPWSIIDDSRLKLADDLDVAPDGRVFFSEATIRYGMSNWAYDALESRGNGRIICYDPATNRTRTVLRNLIFPNGICMAHDGQSFFFAETWACRISRYWFAGDKAGTVENVIDNLPGYPDNINRASDGSYWLALVGMRTPSMDLALKMPGFRRRMARRISPQELIFPNINTGCVLKFDEAGKVLDTLWDLSGENHPMITSMREHKGYLYLGGLLNNRIGKYKLDDADPEWTGVASYWGGAK</sequence>
<comment type="caution">
    <text evidence="11">The sequence shown here is derived from an EMBL/GenBank/DDBJ whole genome shotgun (WGS) entry which is preliminary data.</text>
</comment>
<evidence type="ECO:0000259" key="10">
    <source>
        <dbReference type="Pfam" id="PF03088"/>
    </source>
</evidence>
<dbReference type="CDD" id="cd06579">
    <property type="entry name" value="TM_PBP1_transp_AraH_like"/>
    <property type="match status" value="1"/>
</dbReference>
<evidence type="ECO:0000256" key="9">
    <source>
        <dbReference type="SAM" id="Phobius"/>
    </source>
</evidence>
<dbReference type="InterPro" id="IPR001851">
    <property type="entry name" value="ABC_transp_permease"/>
</dbReference>